<dbReference type="EMBL" id="JAGSPD010000002">
    <property type="protein sequence ID" value="MBV7267985.1"/>
    <property type="molecule type" value="Genomic_DNA"/>
</dbReference>
<dbReference type="CDD" id="cd07067">
    <property type="entry name" value="HP_PGM_like"/>
    <property type="match status" value="1"/>
</dbReference>
<dbReference type="Proteomes" id="UP001138894">
    <property type="component" value="Unassembled WGS sequence"/>
</dbReference>
<evidence type="ECO:0000313" key="2">
    <source>
        <dbReference type="Proteomes" id="UP001138894"/>
    </source>
</evidence>
<evidence type="ECO:0000313" key="1">
    <source>
        <dbReference type="EMBL" id="MBV7267985.1"/>
    </source>
</evidence>
<dbReference type="SMART" id="SM00855">
    <property type="entry name" value="PGAM"/>
    <property type="match status" value="1"/>
</dbReference>
<dbReference type="Pfam" id="PF00300">
    <property type="entry name" value="His_Phos_1"/>
    <property type="match status" value="1"/>
</dbReference>
<dbReference type="InterPro" id="IPR013078">
    <property type="entry name" value="His_Pase_superF_clade-1"/>
</dbReference>
<accession>A0A9X1JM24</accession>
<sequence>MKTITLVRHGKSSWEYDVSDRERPLKSRGRNDAKLVANQFIKSNTVPKRIFSSPARRAFETCKIFMEVFDLSENAVAIEESLYDFGGNDVINFLKNLPDKINDAMIFGHNHAFTSITNIFGDKFIDNLPTSGLVKLNFDIKSWQDLKPGQTELIIIPRELKK</sequence>
<organism evidence="1 2">
    <name type="scientific">Winogradskyella luteola</name>
    <dbReference type="NCBI Taxonomy" id="2828330"/>
    <lineage>
        <taxon>Bacteria</taxon>
        <taxon>Pseudomonadati</taxon>
        <taxon>Bacteroidota</taxon>
        <taxon>Flavobacteriia</taxon>
        <taxon>Flavobacteriales</taxon>
        <taxon>Flavobacteriaceae</taxon>
        <taxon>Winogradskyella</taxon>
    </lineage>
</organism>
<dbReference type="PANTHER" id="PTHR47623">
    <property type="entry name" value="OS09G0287300 PROTEIN"/>
    <property type="match status" value="1"/>
</dbReference>
<protein>
    <submittedName>
        <fullName evidence="1">Histidine phosphatase family protein</fullName>
    </submittedName>
</protein>
<dbReference type="PANTHER" id="PTHR47623:SF1">
    <property type="entry name" value="OS09G0287300 PROTEIN"/>
    <property type="match status" value="1"/>
</dbReference>
<gene>
    <name evidence="1" type="ORF">KCG49_02120</name>
</gene>
<dbReference type="RefSeq" id="WP_218544540.1">
    <property type="nucleotide sequence ID" value="NZ_JAGSPD010000002.1"/>
</dbReference>
<reference evidence="1" key="1">
    <citation type="submission" date="2021-04" db="EMBL/GenBank/DDBJ databases">
        <authorList>
            <person name="Pira H."/>
            <person name="Risdian C."/>
            <person name="Wink J."/>
        </authorList>
    </citation>
    <scope>NUCLEOTIDE SEQUENCE</scope>
    <source>
        <strain evidence="1">WHY3</strain>
    </source>
</reference>
<keyword evidence="2" id="KW-1185">Reference proteome</keyword>
<dbReference type="AlphaFoldDB" id="A0A9X1JM24"/>
<name>A0A9X1JM24_9FLAO</name>
<comment type="caution">
    <text evidence="1">The sequence shown here is derived from an EMBL/GenBank/DDBJ whole genome shotgun (WGS) entry which is preliminary data.</text>
</comment>
<proteinExistence type="predicted"/>